<comment type="similarity">
    <text evidence="1">Belongs to the Gfa family.</text>
</comment>
<name>A0ABV6IUP1_9PROT</name>
<dbReference type="Pfam" id="PF04828">
    <property type="entry name" value="GFA"/>
    <property type="match status" value="1"/>
</dbReference>
<evidence type="ECO:0000313" key="6">
    <source>
        <dbReference type="Proteomes" id="UP001589789"/>
    </source>
</evidence>
<dbReference type="EMBL" id="JBHLVZ010000060">
    <property type="protein sequence ID" value="MFC0387336.1"/>
    <property type="molecule type" value="Genomic_DNA"/>
</dbReference>
<dbReference type="InterPro" id="IPR052355">
    <property type="entry name" value="CENP-V-like"/>
</dbReference>
<keyword evidence="3" id="KW-0862">Zinc</keyword>
<reference evidence="5 6" key="1">
    <citation type="submission" date="2024-09" db="EMBL/GenBank/DDBJ databases">
        <authorList>
            <person name="Sun Q."/>
            <person name="Mori K."/>
        </authorList>
    </citation>
    <scope>NUCLEOTIDE SEQUENCE [LARGE SCALE GENOMIC DNA]</scope>
    <source>
        <strain evidence="5 6">CCM 7468</strain>
    </source>
</reference>
<dbReference type="Proteomes" id="UP001589789">
    <property type="component" value="Unassembled WGS sequence"/>
</dbReference>
<evidence type="ECO:0000256" key="3">
    <source>
        <dbReference type="ARBA" id="ARBA00022833"/>
    </source>
</evidence>
<sequence length="147" mass="16127">MRETIPWTKAACHCGAVRFEVRLADGLNTARRCTCSLCRMRGAVAVSAKREDLRILCGEDRLSLYRFNTGTAKHWFCSVCGIYTHHQRRSDPRQFGINAACLEGVSPFDFREVVVNDGVNHPSDGARGSGIAGTLRFIPAEDGGQPG</sequence>
<dbReference type="InterPro" id="IPR011057">
    <property type="entry name" value="Mss4-like_sf"/>
</dbReference>
<accession>A0ABV6IUP1</accession>
<evidence type="ECO:0000313" key="5">
    <source>
        <dbReference type="EMBL" id="MFC0387336.1"/>
    </source>
</evidence>
<dbReference type="Gene3D" id="2.170.150.70">
    <property type="match status" value="1"/>
</dbReference>
<protein>
    <submittedName>
        <fullName evidence="5">GFA family protein</fullName>
    </submittedName>
</protein>
<evidence type="ECO:0000259" key="4">
    <source>
        <dbReference type="PROSITE" id="PS51891"/>
    </source>
</evidence>
<evidence type="ECO:0000256" key="2">
    <source>
        <dbReference type="ARBA" id="ARBA00022723"/>
    </source>
</evidence>
<evidence type="ECO:0000256" key="1">
    <source>
        <dbReference type="ARBA" id="ARBA00005495"/>
    </source>
</evidence>
<dbReference type="InterPro" id="IPR006913">
    <property type="entry name" value="CENP-V/GFA"/>
</dbReference>
<dbReference type="PANTHER" id="PTHR28620">
    <property type="entry name" value="CENTROMERE PROTEIN V"/>
    <property type="match status" value="1"/>
</dbReference>
<comment type="caution">
    <text evidence="5">The sequence shown here is derived from an EMBL/GenBank/DDBJ whole genome shotgun (WGS) entry which is preliminary data.</text>
</comment>
<dbReference type="RefSeq" id="WP_377052677.1">
    <property type="nucleotide sequence ID" value="NZ_JBHLVZ010000060.1"/>
</dbReference>
<gene>
    <name evidence="5" type="ORF">ACFFIC_17555</name>
</gene>
<dbReference type="PANTHER" id="PTHR28620:SF1">
    <property type="entry name" value="CENP-V_GFA DOMAIN-CONTAINING PROTEIN"/>
    <property type="match status" value="1"/>
</dbReference>
<organism evidence="5 6">
    <name type="scientific">Muricoccus vinaceus</name>
    <dbReference type="NCBI Taxonomy" id="424704"/>
    <lineage>
        <taxon>Bacteria</taxon>
        <taxon>Pseudomonadati</taxon>
        <taxon>Pseudomonadota</taxon>
        <taxon>Alphaproteobacteria</taxon>
        <taxon>Acetobacterales</taxon>
        <taxon>Roseomonadaceae</taxon>
        <taxon>Muricoccus</taxon>
    </lineage>
</organism>
<keyword evidence="6" id="KW-1185">Reference proteome</keyword>
<dbReference type="PROSITE" id="PS51891">
    <property type="entry name" value="CENP_V_GFA"/>
    <property type="match status" value="1"/>
</dbReference>
<keyword evidence="2" id="KW-0479">Metal-binding</keyword>
<proteinExistence type="inferred from homology"/>
<dbReference type="SUPFAM" id="SSF51316">
    <property type="entry name" value="Mss4-like"/>
    <property type="match status" value="1"/>
</dbReference>
<feature type="domain" description="CENP-V/GFA" evidence="4">
    <location>
        <begin position="8"/>
        <end position="124"/>
    </location>
</feature>